<dbReference type="EMBL" id="LN714493">
    <property type="protein sequence ID" value="CEL72432.1"/>
    <property type="molecule type" value="Genomic_DNA"/>
</dbReference>
<keyword evidence="4 8" id="KW-0812">Transmembrane</keyword>
<feature type="transmembrane region" description="Helical" evidence="8">
    <location>
        <begin position="109"/>
        <end position="131"/>
    </location>
</feature>
<evidence type="ECO:0000256" key="8">
    <source>
        <dbReference type="SAM" id="Phobius"/>
    </source>
</evidence>
<evidence type="ECO:0008006" key="10">
    <source>
        <dbReference type="Google" id="ProtNLM"/>
    </source>
</evidence>
<dbReference type="AlphaFoldDB" id="A0A0F7UTM4"/>
<gene>
    <name evidence="9" type="ORF">BN1205_011420</name>
</gene>
<dbReference type="PANTHER" id="PTHR10332">
    <property type="entry name" value="EQUILIBRATIVE NUCLEOSIDE TRANSPORTER"/>
    <property type="match status" value="1"/>
</dbReference>
<dbReference type="PANTHER" id="PTHR10332:SF10">
    <property type="entry name" value="EQUILIBRATIVE NUCLEOSIDE TRANSPORTER 4"/>
    <property type="match status" value="1"/>
</dbReference>
<feature type="compositionally biased region" description="Basic and acidic residues" evidence="7">
    <location>
        <begin position="504"/>
        <end position="533"/>
    </location>
</feature>
<protein>
    <recommendedName>
        <fullName evidence="10">Transmembrane protein</fullName>
    </recommendedName>
</protein>
<dbReference type="GO" id="GO:0005886">
    <property type="term" value="C:plasma membrane"/>
    <property type="evidence" value="ECO:0007669"/>
    <property type="project" value="TreeGrafter"/>
</dbReference>
<feature type="transmembrane region" description="Helical" evidence="8">
    <location>
        <begin position="540"/>
        <end position="560"/>
    </location>
</feature>
<evidence type="ECO:0000256" key="4">
    <source>
        <dbReference type="ARBA" id="ARBA00022692"/>
    </source>
</evidence>
<keyword evidence="3" id="KW-0813">Transport</keyword>
<keyword evidence="6 8" id="KW-0472">Membrane</keyword>
<comment type="similarity">
    <text evidence="2">Belongs to the SLC29A/ENT transporter (TC 2.A.57) family.</text>
</comment>
<feature type="transmembrane region" description="Helical" evidence="8">
    <location>
        <begin position="781"/>
        <end position="807"/>
    </location>
</feature>
<accession>A0A0F7UTM4</accession>
<feature type="transmembrane region" description="Helical" evidence="8">
    <location>
        <begin position="175"/>
        <end position="196"/>
    </location>
</feature>
<comment type="subcellular location">
    <subcellularLocation>
        <location evidence="1">Membrane</location>
        <topology evidence="1">Multi-pass membrane protein</topology>
    </subcellularLocation>
</comment>
<feature type="transmembrane region" description="Helical" evidence="8">
    <location>
        <begin position="78"/>
        <end position="97"/>
    </location>
</feature>
<evidence type="ECO:0000256" key="6">
    <source>
        <dbReference type="ARBA" id="ARBA00023136"/>
    </source>
</evidence>
<evidence type="ECO:0000256" key="2">
    <source>
        <dbReference type="ARBA" id="ARBA00007965"/>
    </source>
</evidence>
<evidence type="ECO:0000313" key="9">
    <source>
        <dbReference type="EMBL" id="CEL72432.1"/>
    </source>
</evidence>
<feature type="compositionally biased region" description="Basic and acidic residues" evidence="7">
    <location>
        <begin position="682"/>
        <end position="709"/>
    </location>
</feature>
<feature type="transmembrane region" description="Helical" evidence="8">
    <location>
        <begin position="46"/>
        <end position="72"/>
    </location>
</feature>
<keyword evidence="5 8" id="KW-1133">Transmembrane helix</keyword>
<evidence type="ECO:0000256" key="3">
    <source>
        <dbReference type="ARBA" id="ARBA00022448"/>
    </source>
</evidence>
<proteinExistence type="inferred from homology"/>
<dbReference type="GO" id="GO:0005337">
    <property type="term" value="F:nucleoside transmembrane transporter activity"/>
    <property type="evidence" value="ECO:0007669"/>
    <property type="project" value="InterPro"/>
</dbReference>
<evidence type="ECO:0000256" key="1">
    <source>
        <dbReference type="ARBA" id="ARBA00004141"/>
    </source>
</evidence>
<evidence type="ECO:0000256" key="5">
    <source>
        <dbReference type="ARBA" id="ARBA00022989"/>
    </source>
</evidence>
<evidence type="ECO:0000256" key="7">
    <source>
        <dbReference type="SAM" id="MobiDB-lite"/>
    </source>
</evidence>
<organism evidence="9">
    <name type="scientific">Toxoplasma gondii (strain ATCC 50861 / VEG)</name>
    <dbReference type="NCBI Taxonomy" id="432359"/>
    <lineage>
        <taxon>Eukaryota</taxon>
        <taxon>Sar</taxon>
        <taxon>Alveolata</taxon>
        <taxon>Apicomplexa</taxon>
        <taxon>Conoidasida</taxon>
        <taxon>Coccidia</taxon>
        <taxon>Eucoccidiorida</taxon>
        <taxon>Eimeriorina</taxon>
        <taxon>Sarcocystidae</taxon>
        <taxon>Toxoplasma</taxon>
    </lineage>
</organism>
<feature type="transmembrane region" description="Helical" evidence="8">
    <location>
        <begin position="252"/>
        <end position="277"/>
    </location>
</feature>
<feature type="transmembrane region" description="Helical" evidence="8">
    <location>
        <begin position="646"/>
        <end position="667"/>
    </location>
</feature>
<feature type="region of interest" description="Disordered" evidence="7">
    <location>
        <begin position="1"/>
        <end position="28"/>
    </location>
</feature>
<name>A0A0F7UTM4_TOXGV</name>
<feature type="region of interest" description="Disordered" evidence="7">
    <location>
        <begin position="315"/>
        <end position="365"/>
    </location>
</feature>
<feature type="region of interest" description="Disordered" evidence="7">
    <location>
        <begin position="682"/>
        <end position="760"/>
    </location>
</feature>
<feature type="region of interest" description="Disordered" evidence="7">
    <location>
        <begin position="476"/>
        <end position="534"/>
    </location>
</feature>
<sequence length="811" mass="87503">MDKNSNEAAADSTLSIGAGGERDGRSLDVRDDDHYQQLEEMRMRRLFLLLGICTTMPWNSLLTSLPIFSLTYFPMYKWGTWSAQINSAALLLIQPLLGWIMPRISLASCYLSSLGALLVATILVPVFGYFFQTTFLGLATCLSALFILAAAGAFLQATAFILAGSVTDERYLYQFFVGQAAAGVLAAICGFTPYLIRQMLQHGGWRVVPLRPNFSVGVPPGAGAESGHTDFELVNTRVHSSPGDSMLHDNEYLWSLCSSSLAFIVCTCLTLICILSYRALNQSRLFSALLALPASSHDADEAPLTEEVVPLVSDASPNVHVETENTSVSSARSQREGETANDAGKFDRGSEKPGGRGPGGDVSVSTSAATEQAKWIDKRVRVEQTNLFLTLFVTGLLFPASTAEWRPQASLVASKTGNAANVTVLALFMSGFTAQQLQLFLATCFQAGDLVSRLFTRWFKCCLLESETAKGNQLHAEAEAAASEAAGPHPLPSWIRREDEDDDNKLTEGSETRRVERQSGRDHEEGERDRLRAESANSPLTVPVILRFLFVPLFIISQLATLPPSTPAVPLTASFDLNAVSGVVTLPVSFARSSPSTRLSPFPGSASPSSLVSLEESATEGGASATASNTAWGFFLRLISNDYVRLFLMLALAISNGLYATIAVLNANAAAAASARQFANAERGETEDAGRGEKGVQQRGQATEDERPRNRGAGQEEDAGESGSETPSSRQPLLKSEDRESPRPHSAAVSEDRYGKMETGLPLRRRRSAVERFCRKKKQDVAFGINLGVVAGVCAGSWFGAALQYFVPSSW</sequence>
<reference evidence="9" key="1">
    <citation type="journal article" date="2015" name="PLoS ONE">
        <title>Comprehensive Evaluation of Toxoplasma gondii VEG and Neospora caninum LIV Genomes with Tachyzoite Stage Transcriptome and Proteome Defines Novel Transcript Features.</title>
        <authorList>
            <person name="Ramaprasad A."/>
            <person name="Mourier T."/>
            <person name="Naeem R."/>
            <person name="Malas T.B."/>
            <person name="Moussa E."/>
            <person name="Panigrahi A."/>
            <person name="Vermont S.J."/>
            <person name="Otto T.D."/>
            <person name="Wastling J."/>
            <person name="Pain A."/>
        </authorList>
    </citation>
    <scope>NUCLEOTIDE SEQUENCE</scope>
    <source>
        <strain evidence="9">VEG</strain>
    </source>
</reference>
<feature type="compositionally biased region" description="Basic and acidic residues" evidence="7">
    <location>
        <begin position="333"/>
        <end position="354"/>
    </location>
</feature>
<feature type="transmembrane region" description="Helical" evidence="8">
    <location>
        <begin position="137"/>
        <end position="163"/>
    </location>
</feature>
<dbReference type="InterPro" id="IPR002259">
    <property type="entry name" value="Eqnu_transpt"/>
</dbReference>